<dbReference type="NCBIfam" id="TIGR01561">
    <property type="entry name" value="gde_arch"/>
    <property type="match status" value="1"/>
</dbReference>
<dbReference type="PANTHER" id="PTHR10569">
    <property type="entry name" value="GLYCOGEN DEBRANCHING ENZYME"/>
    <property type="match status" value="1"/>
</dbReference>
<dbReference type="InterPro" id="IPR006451">
    <property type="entry name" value="Glycogen_debranch_arc"/>
</dbReference>
<dbReference type="InterPro" id="IPR012341">
    <property type="entry name" value="6hp_glycosidase-like_sf"/>
</dbReference>
<dbReference type="Pfam" id="PF12439">
    <property type="entry name" value="GDE_N"/>
    <property type="match status" value="1"/>
</dbReference>
<dbReference type="PANTHER" id="PTHR10569:SF2">
    <property type="entry name" value="GLYCOGEN DEBRANCHING ENZYME"/>
    <property type="match status" value="1"/>
</dbReference>
<organism evidence="3 4">
    <name type="scientific">Candidatus Opimibacter skivensis</name>
    <dbReference type="NCBI Taxonomy" id="2982028"/>
    <lineage>
        <taxon>Bacteria</taxon>
        <taxon>Pseudomonadati</taxon>
        <taxon>Bacteroidota</taxon>
        <taxon>Saprospiria</taxon>
        <taxon>Saprospirales</taxon>
        <taxon>Saprospiraceae</taxon>
        <taxon>Candidatus Opimibacter</taxon>
    </lineage>
</organism>
<accession>A0A9D7XUF6</accession>
<evidence type="ECO:0000259" key="1">
    <source>
        <dbReference type="Pfam" id="PF06202"/>
    </source>
</evidence>
<dbReference type="GO" id="GO:0004134">
    <property type="term" value="F:4-alpha-glucanotransferase activity"/>
    <property type="evidence" value="ECO:0007669"/>
    <property type="project" value="InterPro"/>
</dbReference>
<feature type="domain" description="Glycogen debranching enzyme C-terminal" evidence="1">
    <location>
        <begin position="288"/>
        <end position="651"/>
    </location>
</feature>
<name>A0A9D7XUF6_9BACT</name>
<dbReference type="InterPro" id="IPR010401">
    <property type="entry name" value="AGL/Gdb1"/>
</dbReference>
<dbReference type="AlphaFoldDB" id="A0A9D7XUF6"/>
<dbReference type="EMBL" id="JADKGY010000031">
    <property type="protein sequence ID" value="MBK9984763.1"/>
    <property type="molecule type" value="Genomic_DNA"/>
</dbReference>
<evidence type="ECO:0000259" key="2">
    <source>
        <dbReference type="Pfam" id="PF12439"/>
    </source>
</evidence>
<evidence type="ECO:0000313" key="3">
    <source>
        <dbReference type="EMBL" id="MBK9984763.1"/>
    </source>
</evidence>
<reference evidence="3 4" key="1">
    <citation type="submission" date="2020-10" db="EMBL/GenBank/DDBJ databases">
        <title>Connecting structure to function with the recovery of over 1000 high-quality activated sludge metagenome-assembled genomes encoding full-length rRNA genes using long-read sequencing.</title>
        <authorList>
            <person name="Singleton C.M."/>
            <person name="Petriglieri F."/>
            <person name="Kristensen J.M."/>
            <person name="Kirkegaard R.H."/>
            <person name="Michaelsen T.Y."/>
            <person name="Andersen M.H."/>
            <person name="Karst S.M."/>
            <person name="Dueholm M.S."/>
            <person name="Nielsen P.H."/>
            <person name="Albertsen M."/>
        </authorList>
    </citation>
    <scope>NUCLEOTIDE SEQUENCE [LARGE SCALE GENOMIC DNA]</scope>
    <source>
        <strain evidence="3">Ribe_18-Q3-R11-54_MAXAC.273</strain>
    </source>
</reference>
<feature type="domain" description="Glycogen debranching enzyme bacterial and archaeal type N-terminal" evidence="2">
    <location>
        <begin position="15"/>
        <end position="233"/>
    </location>
</feature>
<evidence type="ECO:0000313" key="4">
    <source>
        <dbReference type="Proteomes" id="UP000808337"/>
    </source>
</evidence>
<sequence length="734" mass="83270">MLTFDNPTFEALSEKEWLVTNGLGGYASSTISGANTRRYHGLLVASLRPPTERTVIVSKVEEKIIDENGDRIDLSSNQYKGVVHPQGYTTITSFKRDPLPVTTFKGKGWKLTKTVFMVNHSNTTVVEYQNLGKKTLTLQLNPFYVYRDYHSLFGQQDKFDFYRDRKENDIAVIYPQYGSPPLYVQCPGSDFKAERIWYKNFIYAKETYRGLDDHEDACSNGVYSLQLAPGQKAHIVFTLDQKQLNQSWVKLQEEEIARIVALTDKKVLPAVPGLSKEDQQFYKDLVTSGDQFIVQRDSDDGRSIIAGYHWFTDWGRDTMIAMRGLVIAGGHQALAKNIINTFLLYLKDGLIPNRFPDQGETPEYNTIDASLWLFIVLHEYHQKFNDTPFIAECLPKLKEILTSYRDGTHFKIHMVEEGLIFGGEGLSQLTWMDAKVGDYVVTPRHGCPVEINVLWYNAIRIYLEFQKSVKQKDDGWNALSIKVREAFRKHFLNTQGYLNDVVIPGEYADDAIRPNQVYALSLPYSMLTDEESKSVMQIITSKLFTPFGLRSLSSDHPDFIGIYGGDQWHRDKAYHQGTVWGFLLGEYLIAYLKLNDNSAKAKKQVFEMMGAMKDHFYHADCIHGISEIFDGANPGPGRGCVQQAWSIGMLLLVFDSMKKENVSVTPQQKQLPVKDLVQKKTQKAVAKKNPAKKIAKKKIVKVAVQKKPVKAIAKKNVAGKSGKLKSVKSTGKKK</sequence>
<dbReference type="InterPro" id="IPR032790">
    <property type="entry name" value="GDE_C"/>
</dbReference>
<protein>
    <submittedName>
        <fullName evidence="3">Glycogen debranching enzyme family protein</fullName>
    </submittedName>
</protein>
<dbReference type="Proteomes" id="UP000808337">
    <property type="component" value="Unassembled WGS sequence"/>
</dbReference>
<comment type="caution">
    <text evidence="3">The sequence shown here is derived from an EMBL/GenBank/DDBJ whole genome shotgun (WGS) entry which is preliminary data.</text>
</comment>
<dbReference type="GO" id="GO:0005980">
    <property type="term" value="P:glycogen catabolic process"/>
    <property type="evidence" value="ECO:0007669"/>
    <property type="project" value="InterPro"/>
</dbReference>
<dbReference type="Gene3D" id="1.50.10.10">
    <property type="match status" value="1"/>
</dbReference>
<dbReference type="Pfam" id="PF06202">
    <property type="entry name" value="GDE_C"/>
    <property type="match status" value="1"/>
</dbReference>
<dbReference type="InterPro" id="IPR024742">
    <property type="entry name" value="Glycogen_debranch_N"/>
</dbReference>
<gene>
    <name evidence="3" type="ORF">IPP15_20775</name>
</gene>
<dbReference type="SUPFAM" id="SSF48208">
    <property type="entry name" value="Six-hairpin glycosidases"/>
    <property type="match status" value="1"/>
</dbReference>
<proteinExistence type="predicted"/>
<dbReference type="GO" id="GO:0004135">
    <property type="term" value="F:amylo-alpha-1,6-glucosidase activity"/>
    <property type="evidence" value="ECO:0007669"/>
    <property type="project" value="InterPro"/>
</dbReference>
<dbReference type="InterPro" id="IPR008928">
    <property type="entry name" value="6-hairpin_glycosidase_sf"/>
</dbReference>